<sequence length="555" mass="59413">MAVPALDRRPGRRGRTPPRHPHGTAVPAGPDPRLRRLGLRPLTAALPGPAPGVRPPASAALGRGPRRDRRARALPPSTEGASAPADHDTGPGPGRTTHRASFVTAPTTPARPGRSAALRCLALDQLTAHTVGLLLANHIDCLLLKGPGLAVRLYPEDPAARVYTDVDVLVRPGDFDAACRVLVAAGYRWRLQGVGEGEFPWYEAPLAAPPGLMGAIDLHRGFAGVAHPGKLFDLLGGEREPMMVGGTRVDVPGPVGSTLLVLLHAASPGKARHPKVDLERADALVDADTWLAAVRWGRTLGADDALAAAIDLLSPARRDELRGPLGRTGSAVPAHLWLAGRQQSRISVNLAKVLHEQHGPRDIARQVARRVFPSPAFLALGDPRATQGPRGLALAYGSRLRRAVSGAPGAVRDLRRARRSGAAITGGARRRRSGLVDPRRWAAAGWALWSAAVLHRRLRRTPIDQVRVPTPPRPPRSQDRGAITRALRLGRVSCLPTALVWQEWHGRLGRPRDVVVGVRHDDGGAVRAHAWLDGQDARGDFTALHRHPWAGSEER</sequence>
<feature type="compositionally biased region" description="Basic residues" evidence="1">
    <location>
        <begin position="10"/>
        <end position="22"/>
    </location>
</feature>
<organism evidence="3 4">
    <name type="scientific">Nakamurella flava</name>
    <dbReference type="NCBI Taxonomy" id="2576308"/>
    <lineage>
        <taxon>Bacteria</taxon>
        <taxon>Bacillati</taxon>
        <taxon>Actinomycetota</taxon>
        <taxon>Actinomycetes</taxon>
        <taxon>Nakamurellales</taxon>
        <taxon>Nakamurellaceae</taxon>
        <taxon>Nakamurella</taxon>
    </lineage>
</organism>
<dbReference type="Pfam" id="PF14907">
    <property type="entry name" value="NTP_transf_5"/>
    <property type="match status" value="1"/>
</dbReference>
<dbReference type="Pfam" id="PF13471">
    <property type="entry name" value="Transglut_core3"/>
    <property type="match status" value="1"/>
</dbReference>
<evidence type="ECO:0000313" key="4">
    <source>
        <dbReference type="Proteomes" id="UP000306985"/>
    </source>
</evidence>
<protein>
    <recommendedName>
        <fullName evidence="2">Microcin J25-processing protein McjB C-terminal domain-containing protein</fullName>
    </recommendedName>
</protein>
<accession>A0A4U6QD30</accession>
<dbReference type="EMBL" id="SZZH01000004">
    <property type="protein sequence ID" value="TKV57839.1"/>
    <property type="molecule type" value="Genomic_DNA"/>
</dbReference>
<dbReference type="InterPro" id="IPR039498">
    <property type="entry name" value="NTP_transf_5"/>
</dbReference>
<feature type="domain" description="Microcin J25-processing protein McjB C-terminal" evidence="2">
    <location>
        <begin position="451"/>
        <end position="534"/>
    </location>
</feature>
<comment type="caution">
    <text evidence="3">The sequence shown here is derived from an EMBL/GenBank/DDBJ whole genome shotgun (WGS) entry which is preliminary data.</text>
</comment>
<keyword evidence="4" id="KW-1185">Reference proteome</keyword>
<evidence type="ECO:0000259" key="2">
    <source>
        <dbReference type="Pfam" id="PF13471"/>
    </source>
</evidence>
<dbReference type="Proteomes" id="UP000306985">
    <property type="component" value="Unassembled WGS sequence"/>
</dbReference>
<dbReference type="AlphaFoldDB" id="A0A4U6QD30"/>
<name>A0A4U6QD30_9ACTN</name>
<evidence type="ECO:0000313" key="3">
    <source>
        <dbReference type="EMBL" id="TKV57839.1"/>
    </source>
</evidence>
<evidence type="ECO:0000256" key="1">
    <source>
        <dbReference type="SAM" id="MobiDB-lite"/>
    </source>
</evidence>
<proteinExistence type="predicted"/>
<dbReference type="OrthoDB" id="3611766at2"/>
<gene>
    <name evidence="3" type="ORF">FDO65_17050</name>
</gene>
<feature type="region of interest" description="Disordered" evidence="1">
    <location>
        <begin position="1"/>
        <end position="111"/>
    </location>
</feature>
<reference evidence="3 4" key="1">
    <citation type="submission" date="2019-05" db="EMBL/GenBank/DDBJ databases">
        <title>Nakamurella sp. N5BH11, whole genome shotgun sequence.</title>
        <authorList>
            <person name="Tuo L."/>
        </authorList>
    </citation>
    <scope>NUCLEOTIDE SEQUENCE [LARGE SCALE GENOMIC DNA]</scope>
    <source>
        <strain evidence="3 4">N5BH11</strain>
    </source>
</reference>
<dbReference type="InterPro" id="IPR032708">
    <property type="entry name" value="McjB_C"/>
</dbReference>